<dbReference type="Gene3D" id="1.20.1640.10">
    <property type="entry name" value="Multidrug efflux transporter AcrB transmembrane domain"/>
    <property type="match status" value="2"/>
</dbReference>
<organism evidence="2 3">
    <name type="scientific">Draconibacterium halophilum</name>
    <dbReference type="NCBI Taxonomy" id="2706887"/>
    <lineage>
        <taxon>Bacteria</taxon>
        <taxon>Pseudomonadati</taxon>
        <taxon>Bacteroidota</taxon>
        <taxon>Bacteroidia</taxon>
        <taxon>Marinilabiliales</taxon>
        <taxon>Prolixibacteraceae</taxon>
        <taxon>Draconibacterium</taxon>
    </lineage>
</organism>
<dbReference type="Gene3D" id="3.30.70.1440">
    <property type="entry name" value="Multidrug efflux transporter AcrB pore domain"/>
    <property type="match status" value="1"/>
</dbReference>
<dbReference type="PANTHER" id="PTHR32063">
    <property type="match status" value="1"/>
</dbReference>
<dbReference type="KEGG" id="drc:G0Q07_16155"/>
<evidence type="ECO:0000313" key="3">
    <source>
        <dbReference type="Proteomes" id="UP000474630"/>
    </source>
</evidence>
<dbReference type="GO" id="GO:0042910">
    <property type="term" value="F:xenobiotic transmembrane transporter activity"/>
    <property type="evidence" value="ECO:0007669"/>
    <property type="project" value="TreeGrafter"/>
</dbReference>
<feature type="transmembrane region" description="Helical" evidence="1">
    <location>
        <begin position="432"/>
        <end position="452"/>
    </location>
</feature>
<dbReference type="SUPFAM" id="SSF82714">
    <property type="entry name" value="Multidrug efflux transporter AcrB TolC docking domain, DN and DC subdomains"/>
    <property type="match status" value="2"/>
</dbReference>
<proteinExistence type="predicted"/>
<name>A0A6C0RHL2_9BACT</name>
<dbReference type="PANTHER" id="PTHR32063:SF18">
    <property type="entry name" value="CATION EFFLUX SYSTEM PROTEIN"/>
    <property type="match status" value="1"/>
</dbReference>
<dbReference type="SUPFAM" id="SSF82866">
    <property type="entry name" value="Multidrug efflux transporter AcrB transmembrane domain"/>
    <property type="match status" value="2"/>
</dbReference>
<keyword evidence="1" id="KW-1133">Transmembrane helix</keyword>
<protein>
    <submittedName>
        <fullName evidence="2">Efflux RND transporter permease subunit</fullName>
    </submittedName>
</protein>
<evidence type="ECO:0000313" key="2">
    <source>
        <dbReference type="EMBL" id="QIA09155.1"/>
    </source>
</evidence>
<feature type="transmembrane region" description="Helical" evidence="1">
    <location>
        <begin position="335"/>
        <end position="354"/>
    </location>
</feature>
<feature type="transmembrane region" description="Helical" evidence="1">
    <location>
        <begin position="387"/>
        <end position="411"/>
    </location>
</feature>
<feature type="transmembrane region" description="Helical" evidence="1">
    <location>
        <begin position="917"/>
        <end position="935"/>
    </location>
</feature>
<dbReference type="PRINTS" id="PR00702">
    <property type="entry name" value="ACRIFLAVINRP"/>
</dbReference>
<keyword evidence="1" id="KW-0812">Transmembrane</keyword>
<dbReference type="InterPro" id="IPR027463">
    <property type="entry name" value="AcrB_DN_DC_subdom"/>
</dbReference>
<feature type="transmembrane region" description="Helical" evidence="1">
    <location>
        <begin position="464"/>
        <end position="490"/>
    </location>
</feature>
<dbReference type="Gene3D" id="3.30.70.1430">
    <property type="entry name" value="Multidrug efflux transporter AcrB pore domain"/>
    <property type="match status" value="2"/>
</dbReference>
<feature type="transmembrane region" description="Helical" evidence="1">
    <location>
        <begin position="892"/>
        <end position="910"/>
    </location>
</feature>
<dbReference type="Pfam" id="PF00873">
    <property type="entry name" value="ACR_tran"/>
    <property type="match status" value="1"/>
</dbReference>
<gene>
    <name evidence="2" type="ORF">G0Q07_16155</name>
</gene>
<dbReference type="Gene3D" id="3.30.2090.10">
    <property type="entry name" value="Multidrug efflux transporter AcrB TolC docking domain, DN and DC subdomains"/>
    <property type="match status" value="2"/>
</dbReference>
<feature type="transmembrane region" description="Helical" evidence="1">
    <location>
        <begin position="361"/>
        <end position="381"/>
    </location>
</feature>
<sequence length="1050" mass="116957">MKNTDFFLKRPMLFWSFLAIFLVAGVLAFKAMPKLEDPAVAVKQAMVMVPYPGANAHEVELKVVQVVEDKLRTLPNVYKIRSECQAGMAMISVEFDMTVPIVKIEQYFDLLRRKVNDVKVYLPQDCGDPIVIDDMMDVYGIFYSLSGDGYDYYELNKYAKLIQRELLTVKGVKRINLFGNRSEVINITLSKEKIARNGMIPNQIMMSLQSATSTVGGGKYQTGADDLQVRVNAEVKTVEDLKNHLIKTTDGKQIKLGDIADIERAYAEPQTRGFFVNGKPSIAIMVAMEDDVVVPDVGKIVDAKLAKVIQTLPAGIATDKVFFQPDKVSDAISSFMWNLVISVVIVIIVLIFAMGFRSGMIIGSGLILTIAASFPILLTLGTTIQRISLGAFIIAMGMLVDNAIVIMDGIIVDRKKGFSPKTYLHNIGKNNALPLLGATIIAVSTFISVFLADGSAAEYASDLFLVLCVSLLISWVLALVQVPFFAKVWYSPRLTEKEKGKINNGDVMNGKVHRLVHKLMTFFIRYRKTTIAFAFVVLLLSLYGMTFVKNLFFPDFDYKQFIVEYHMPSQTTPDKVRDDLIEISNLLLQNPAIERVTASQSGAPGMYCLVRPMTNGGESYGELIVDCPDYKTVCEQIPIVRKQLREQYPDAYIRIRKYNFSITTSHTVEVEFAGPDPAVLRDLSRQAEDIMRECPFVDPYSVSNNWKPQEKTLLAQYNQQDALRAGINRGDVGNALQAANNGMTIGVINDADNMVLVNLRVRNEDGSPIENIRDVPVWTMMNVSISEEDLTGIMTRGKSMSELQDGMFKSIPLSNVTDDIALRWDDNLVRRVNGQRVIEAECDPNYDLWDATPAKVLADIQGEINAIDLPQGYSVHWTGEIEMQKDATASTLKWMPLTLAIILIVLLLLFNSWRQVILILIIIPFVFIGITPTLLLTKSPFTFMAIIGMMGLMGMMVKNAIVLVNEINRLQEEDKAHPYNAVIKATISRVTPVLMASLTTIVGMVPLLGDPMYSSMALTIMGGLAVGTVITLLLLPLLYTAFYRIRKPNN</sequence>
<keyword evidence="3" id="KW-1185">Reference proteome</keyword>
<feature type="transmembrane region" description="Helical" evidence="1">
    <location>
        <begin position="1020"/>
        <end position="1042"/>
    </location>
</feature>
<feature type="transmembrane region" description="Helical" evidence="1">
    <location>
        <begin position="986"/>
        <end position="1008"/>
    </location>
</feature>
<reference evidence="2 3" key="1">
    <citation type="submission" date="2020-02" db="EMBL/GenBank/DDBJ databases">
        <title>Genome sequencing for Draconibacterium sp. strain M1.</title>
        <authorList>
            <person name="Park S.-J."/>
        </authorList>
    </citation>
    <scope>NUCLEOTIDE SEQUENCE [LARGE SCALE GENOMIC DNA]</scope>
    <source>
        <strain evidence="2 3">M1</strain>
    </source>
</reference>
<keyword evidence="1" id="KW-0472">Membrane</keyword>
<dbReference type="InterPro" id="IPR001036">
    <property type="entry name" value="Acrflvin-R"/>
</dbReference>
<feature type="transmembrane region" description="Helical" evidence="1">
    <location>
        <begin position="941"/>
        <end position="965"/>
    </location>
</feature>
<dbReference type="GO" id="GO:0005886">
    <property type="term" value="C:plasma membrane"/>
    <property type="evidence" value="ECO:0007669"/>
    <property type="project" value="TreeGrafter"/>
</dbReference>
<dbReference type="Gene3D" id="3.30.70.1320">
    <property type="entry name" value="Multidrug efflux transporter AcrB pore domain like"/>
    <property type="match status" value="1"/>
</dbReference>
<feature type="transmembrane region" description="Helical" evidence="1">
    <location>
        <begin position="530"/>
        <end position="548"/>
    </location>
</feature>
<evidence type="ECO:0000256" key="1">
    <source>
        <dbReference type="SAM" id="Phobius"/>
    </source>
</evidence>
<accession>A0A6C0RHL2</accession>
<dbReference type="Proteomes" id="UP000474630">
    <property type="component" value="Chromosome"/>
</dbReference>
<dbReference type="EMBL" id="CP048409">
    <property type="protein sequence ID" value="QIA09155.1"/>
    <property type="molecule type" value="Genomic_DNA"/>
</dbReference>
<dbReference type="AlphaFoldDB" id="A0A6C0RHL2"/>
<dbReference type="SUPFAM" id="SSF82693">
    <property type="entry name" value="Multidrug efflux transporter AcrB pore domain, PN1, PN2, PC1 and PC2 subdomains"/>
    <property type="match status" value="2"/>
</dbReference>
<dbReference type="RefSeq" id="WP_163348126.1">
    <property type="nucleotide sequence ID" value="NZ_CP048409.1"/>
</dbReference>